<dbReference type="InterPro" id="IPR049500">
    <property type="entry name" value="Peptidase_M50B-like"/>
</dbReference>
<dbReference type="RefSeq" id="WP_310410401.1">
    <property type="nucleotide sequence ID" value="NZ_JAVDYC010000001.1"/>
</dbReference>
<comment type="caution">
    <text evidence="2">The sequence shown here is derived from an EMBL/GenBank/DDBJ whole genome shotgun (WGS) entry which is preliminary data.</text>
</comment>
<keyword evidence="1" id="KW-0812">Transmembrane</keyword>
<name>A0AAE3ZK43_9ACTN</name>
<organism evidence="2 3">
    <name type="scientific">Catenuloplanes niger</name>
    <dbReference type="NCBI Taxonomy" id="587534"/>
    <lineage>
        <taxon>Bacteria</taxon>
        <taxon>Bacillati</taxon>
        <taxon>Actinomycetota</taxon>
        <taxon>Actinomycetes</taxon>
        <taxon>Micromonosporales</taxon>
        <taxon>Micromonosporaceae</taxon>
        <taxon>Catenuloplanes</taxon>
    </lineage>
</organism>
<protein>
    <submittedName>
        <fullName evidence="2">Drug/metabolite transporter (DMT)-like permease</fullName>
    </submittedName>
</protein>
<feature type="transmembrane region" description="Helical" evidence="1">
    <location>
        <begin position="96"/>
        <end position="114"/>
    </location>
</feature>
<evidence type="ECO:0000313" key="3">
    <source>
        <dbReference type="Proteomes" id="UP001183629"/>
    </source>
</evidence>
<gene>
    <name evidence="2" type="ORF">J2S44_001659</name>
</gene>
<feature type="transmembrane region" description="Helical" evidence="1">
    <location>
        <begin position="148"/>
        <end position="169"/>
    </location>
</feature>
<feature type="transmembrane region" description="Helical" evidence="1">
    <location>
        <begin position="69"/>
        <end position="89"/>
    </location>
</feature>
<feature type="transmembrane region" description="Helical" evidence="1">
    <location>
        <begin position="120"/>
        <end position="136"/>
    </location>
</feature>
<dbReference type="AlphaFoldDB" id="A0AAE3ZK43"/>
<dbReference type="Pfam" id="PF13398">
    <property type="entry name" value="Peptidase_M50B"/>
    <property type="match status" value="1"/>
</dbReference>
<keyword evidence="1" id="KW-1133">Transmembrane helix</keyword>
<evidence type="ECO:0000256" key="1">
    <source>
        <dbReference type="SAM" id="Phobius"/>
    </source>
</evidence>
<evidence type="ECO:0000313" key="2">
    <source>
        <dbReference type="EMBL" id="MDR7321409.1"/>
    </source>
</evidence>
<keyword evidence="3" id="KW-1185">Reference proteome</keyword>
<keyword evidence="1" id="KW-0472">Membrane</keyword>
<dbReference type="EMBL" id="JAVDYC010000001">
    <property type="protein sequence ID" value="MDR7321409.1"/>
    <property type="molecule type" value="Genomic_DNA"/>
</dbReference>
<sequence>MTSAEPSLTLAVGSLILGLAASLLWTVTRFLIVAAHHGSQALLFSAGGRRIKHIEMRPGRSEIVVEGDASFFALLGGFLGPSLFGLLGATMLAHRLSPETVLWTAFILLAIVFFQTKNPFGLVITAIYGTLLFVLARNGSAGVRALSAYSLVWFLLLGSVIHTVLYSVAGKDAADLRKATMIPTSLWRAIWWLASMAALIYGGGVLFGLIDPVFRRAPG</sequence>
<reference evidence="2 3" key="1">
    <citation type="submission" date="2023-07" db="EMBL/GenBank/DDBJ databases">
        <title>Sequencing the genomes of 1000 actinobacteria strains.</title>
        <authorList>
            <person name="Klenk H.-P."/>
        </authorList>
    </citation>
    <scope>NUCLEOTIDE SEQUENCE [LARGE SCALE GENOMIC DNA]</scope>
    <source>
        <strain evidence="2 3">DSM 44711</strain>
    </source>
</reference>
<accession>A0AAE3ZK43</accession>
<dbReference type="Proteomes" id="UP001183629">
    <property type="component" value="Unassembled WGS sequence"/>
</dbReference>
<proteinExistence type="predicted"/>
<feature type="transmembrane region" description="Helical" evidence="1">
    <location>
        <begin position="189"/>
        <end position="210"/>
    </location>
</feature>